<dbReference type="InterPro" id="IPR027372">
    <property type="entry name" value="Phytase-like_dom"/>
</dbReference>
<keyword evidence="5" id="KW-0238">DNA-binding</keyword>
<accession>A0AAE3XTZ7</accession>
<feature type="domain" description="Choice-of-anchor I" evidence="4">
    <location>
        <begin position="31"/>
        <end position="520"/>
    </location>
</feature>
<dbReference type="GO" id="GO:0003677">
    <property type="term" value="F:DNA binding"/>
    <property type="evidence" value="ECO:0007669"/>
    <property type="project" value="UniProtKB-KW"/>
</dbReference>
<dbReference type="Proteomes" id="UP001185092">
    <property type="component" value="Unassembled WGS sequence"/>
</dbReference>
<sequence length="1028" mass="114014">MKLFYNMKRHLIASSLLLAPLAMNAQNKVAIKHLNSFKVGGEGAAEIVTFDAFDKTAWVLNNENEETPKVYQIDLSNPLVPVKSDSISLIGYGAPNSIVEFDEYIAVALAADTKTNNGQVVIFSKSTKKSVRILKVGALPDMLKLTNDKSMILVANEGEPNDDYTIDPEGSISIITLTDDPANAYAETISFKSLNNTEYNTEASGYIKVASPEGTILAQDLEPEYIAVSEDDKKAFIACQENNAMIILDLETKEIMIKGLGYKDHSLEENGFDGSDKSDDIDIKAHPVRGLYQPDAIDAFTINGKTYVISANEGDARDYDGYSEETRLEKIDLDPTVFPNASELQEKEELGRLKITEALGDLDGDGDYDQIFSYGARSFTVWDENGNKVWDSGNEFEKYFEANYPDYFNSDFDDEEMIFERKNRSDDKGAEPEGTAVGRVGDKILAFIGLERMGGIMVYDVTNPEKPVFNDYINTSDFENGTGDIAPEGLHFVSAEDSPSGRALLLVGYEVSGTLGVFEVSPNWEKDDYIKVRRYDMPETPVIGEVGDITYREGGISGLHFIQGTENEFFMVTDRGPNAVADNHPKADGKKIKYFPFPNYAPKIFKVSATNEAGENTGELNIIDFAPINRPIIDDMMQKASGLPNPEGYGNTGEEAWSGEIENPSVENPDFWGVDTEGIVFGTDSTLWLCDEYGPSVWNIDADTYTAINKYHPFDESEPNSKDYGFEQFKNRRANRGFEGVAVTPNGKIYSIIQSPMYNPSSEAVVESRIHRILEMDPATGESAYYVYLHEAPVADIRNKDWKIGDLVAVNNTEFLVLEHAQRKATNFKNVFKIDISKAKKVEEDRMFDGKYLEELLDAEGLKPYGIEPVAKKLMFELMGTGWDASFDKPEGITIIDANTIAICNDNDYGIDAPEDDGVIIETGKKTALYVYDLPADMTLNFTPVIPKKDKDSKTGIDQTSEVLNIYPNPTSGMVKFSQPISGQIINLSGKIIMNIVEETKEINLSSLSDGIYLLKTSTGFTHKIVVQ</sequence>
<evidence type="ECO:0000259" key="2">
    <source>
        <dbReference type="Pfam" id="PF13449"/>
    </source>
</evidence>
<evidence type="ECO:0000259" key="4">
    <source>
        <dbReference type="Pfam" id="PF22494"/>
    </source>
</evidence>
<dbReference type="InterPro" id="IPR026444">
    <property type="entry name" value="Secre_tail"/>
</dbReference>
<evidence type="ECO:0000313" key="5">
    <source>
        <dbReference type="EMBL" id="MDR6242048.1"/>
    </source>
</evidence>
<dbReference type="SUPFAM" id="SSF101898">
    <property type="entry name" value="NHL repeat"/>
    <property type="match status" value="1"/>
</dbReference>
<dbReference type="SUPFAM" id="SSF63825">
    <property type="entry name" value="YWTD domain"/>
    <property type="match status" value="1"/>
</dbReference>
<dbReference type="InterPro" id="IPR015943">
    <property type="entry name" value="WD40/YVTN_repeat-like_dom_sf"/>
</dbReference>
<evidence type="ECO:0000313" key="6">
    <source>
        <dbReference type="Proteomes" id="UP001185092"/>
    </source>
</evidence>
<organism evidence="5 6">
    <name type="scientific">Aureibacter tunicatorum</name>
    <dbReference type="NCBI Taxonomy" id="866807"/>
    <lineage>
        <taxon>Bacteria</taxon>
        <taxon>Pseudomonadati</taxon>
        <taxon>Bacteroidota</taxon>
        <taxon>Cytophagia</taxon>
        <taxon>Cytophagales</taxon>
        <taxon>Persicobacteraceae</taxon>
        <taxon>Aureibacter</taxon>
    </lineage>
</organism>
<dbReference type="Gene3D" id="2.130.10.10">
    <property type="entry name" value="YVTN repeat-like/Quinoprotein amine dehydrogenase"/>
    <property type="match status" value="1"/>
</dbReference>
<feature type="chain" id="PRO_5041999616" evidence="1">
    <location>
        <begin position="26"/>
        <end position="1028"/>
    </location>
</feature>
<dbReference type="PANTHER" id="PTHR46928:SF1">
    <property type="entry name" value="MESENCHYME-SPECIFIC CELL SURFACE GLYCOPROTEIN"/>
    <property type="match status" value="1"/>
</dbReference>
<keyword evidence="1" id="KW-0732">Signal</keyword>
<dbReference type="AlphaFoldDB" id="A0AAE3XTZ7"/>
<dbReference type="Pfam" id="PF18962">
    <property type="entry name" value="Por_Secre_tail"/>
    <property type="match status" value="1"/>
</dbReference>
<dbReference type="EMBL" id="JAVDQD010000017">
    <property type="protein sequence ID" value="MDR6242048.1"/>
    <property type="molecule type" value="Genomic_DNA"/>
</dbReference>
<feature type="domain" description="Secretion system C-terminal sorting" evidence="3">
    <location>
        <begin position="966"/>
        <end position="1027"/>
    </location>
</feature>
<dbReference type="PANTHER" id="PTHR46928">
    <property type="entry name" value="MESENCHYME-SPECIFIC CELL SURFACE GLYCOPROTEIN"/>
    <property type="match status" value="1"/>
</dbReference>
<dbReference type="NCBIfam" id="TIGR04183">
    <property type="entry name" value="Por_Secre_tail"/>
    <property type="match status" value="1"/>
</dbReference>
<dbReference type="RefSeq" id="WP_309943383.1">
    <property type="nucleotide sequence ID" value="NZ_AP025305.1"/>
</dbReference>
<comment type="caution">
    <text evidence="5">The sequence shown here is derived from an EMBL/GenBank/DDBJ whole genome shotgun (WGS) entry which is preliminary data.</text>
</comment>
<feature type="signal peptide" evidence="1">
    <location>
        <begin position="1"/>
        <end position="25"/>
    </location>
</feature>
<protein>
    <submittedName>
        <fullName evidence="5">DNA-binding beta-propeller fold protein YncE</fullName>
    </submittedName>
</protein>
<dbReference type="Pfam" id="PF13449">
    <property type="entry name" value="Phytase-like"/>
    <property type="match status" value="1"/>
</dbReference>
<keyword evidence="6" id="KW-1185">Reference proteome</keyword>
<evidence type="ECO:0000256" key="1">
    <source>
        <dbReference type="SAM" id="SignalP"/>
    </source>
</evidence>
<dbReference type="Pfam" id="PF22494">
    <property type="entry name" value="choice_anch_I"/>
    <property type="match status" value="1"/>
</dbReference>
<feature type="domain" description="Phytase-like" evidence="2">
    <location>
        <begin position="554"/>
        <end position="909"/>
    </location>
</feature>
<gene>
    <name evidence="5" type="ORF">HNQ88_005135</name>
</gene>
<name>A0AAE3XTZ7_9BACT</name>
<dbReference type="InterPro" id="IPR055188">
    <property type="entry name" value="Choice_anch_I"/>
</dbReference>
<reference evidence="5" key="1">
    <citation type="submission" date="2023-07" db="EMBL/GenBank/DDBJ databases">
        <title>Genomic Encyclopedia of Type Strains, Phase IV (KMG-IV): sequencing the most valuable type-strain genomes for metagenomic binning, comparative biology and taxonomic classification.</title>
        <authorList>
            <person name="Goeker M."/>
        </authorList>
    </citation>
    <scope>NUCLEOTIDE SEQUENCE</scope>
    <source>
        <strain evidence="5">DSM 26174</strain>
    </source>
</reference>
<dbReference type="InterPro" id="IPR052956">
    <property type="entry name" value="Mesenchyme-surface_protein"/>
</dbReference>
<proteinExistence type="predicted"/>
<evidence type="ECO:0000259" key="3">
    <source>
        <dbReference type="Pfam" id="PF18962"/>
    </source>
</evidence>
<dbReference type="NCBIfam" id="NF038117">
    <property type="entry name" value="choice_anch_I"/>
    <property type="match status" value="1"/>
</dbReference>